<proteinExistence type="predicted"/>
<dbReference type="AlphaFoldDB" id="A0A7X4GF30"/>
<comment type="caution">
    <text evidence="1">The sequence shown here is derived from an EMBL/GenBank/DDBJ whole genome shotgun (WGS) entry which is preliminary data.</text>
</comment>
<dbReference type="EMBL" id="WVTD01000002">
    <property type="protein sequence ID" value="MYL97081.1"/>
    <property type="molecule type" value="Genomic_DNA"/>
</dbReference>
<name>A0A7X4GF30_9SPHN</name>
<protein>
    <submittedName>
        <fullName evidence="1">Uncharacterized protein</fullName>
    </submittedName>
</protein>
<organism evidence="1 2">
    <name type="scientific">Novosphingobium silvae</name>
    <dbReference type="NCBI Taxonomy" id="2692619"/>
    <lineage>
        <taxon>Bacteria</taxon>
        <taxon>Pseudomonadati</taxon>
        <taxon>Pseudomonadota</taxon>
        <taxon>Alphaproteobacteria</taxon>
        <taxon>Sphingomonadales</taxon>
        <taxon>Sphingomonadaceae</taxon>
        <taxon>Novosphingobium</taxon>
    </lineage>
</organism>
<sequence>MPETGNTEQSMKVAESIATAVLDKVLTRHPELKTGQTPGDLILKWMPLVVAVVTAFWTLAIQSKQVDENSSDIAKLEARYDQTQVIMQSVDSRLARIETTLDIVTGGKQGAQASGHAR</sequence>
<keyword evidence="2" id="KW-1185">Reference proteome</keyword>
<dbReference type="Proteomes" id="UP000465810">
    <property type="component" value="Unassembled WGS sequence"/>
</dbReference>
<accession>A0A7X4GF30</accession>
<evidence type="ECO:0000313" key="2">
    <source>
        <dbReference type="Proteomes" id="UP000465810"/>
    </source>
</evidence>
<evidence type="ECO:0000313" key="1">
    <source>
        <dbReference type="EMBL" id="MYL97081.1"/>
    </source>
</evidence>
<reference evidence="1 2" key="1">
    <citation type="submission" date="2019-12" db="EMBL/GenBank/DDBJ databases">
        <authorList>
            <person name="Feng G."/>
            <person name="Zhu H."/>
        </authorList>
    </citation>
    <scope>NUCLEOTIDE SEQUENCE [LARGE SCALE GENOMIC DNA]</scope>
    <source>
        <strain evidence="1 2">FGD1</strain>
    </source>
</reference>
<dbReference type="RefSeq" id="WP_160984807.1">
    <property type="nucleotide sequence ID" value="NZ_WVTD01000002.1"/>
</dbReference>
<gene>
    <name evidence="1" type="ORF">GR702_04745</name>
</gene>